<dbReference type="AlphaFoldDB" id="A0A059AMX0"/>
<proteinExistence type="predicted"/>
<sequence>MRFWRWSSSAAIALTLFCRFSLATKVLSFLPTHDVQFLILVGIIGGEPLVPKMLDFGASIACGHACL</sequence>
<keyword evidence="1" id="KW-0732">Signal</keyword>
<protein>
    <recommendedName>
        <fullName evidence="3">Cation/H+ exchanger domain-containing protein</fullName>
    </recommendedName>
</protein>
<organism evidence="2">
    <name type="scientific">Eucalyptus grandis</name>
    <name type="common">Flooded gum</name>
    <dbReference type="NCBI Taxonomy" id="71139"/>
    <lineage>
        <taxon>Eukaryota</taxon>
        <taxon>Viridiplantae</taxon>
        <taxon>Streptophyta</taxon>
        <taxon>Embryophyta</taxon>
        <taxon>Tracheophyta</taxon>
        <taxon>Spermatophyta</taxon>
        <taxon>Magnoliopsida</taxon>
        <taxon>eudicotyledons</taxon>
        <taxon>Gunneridae</taxon>
        <taxon>Pentapetalae</taxon>
        <taxon>rosids</taxon>
        <taxon>malvids</taxon>
        <taxon>Myrtales</taxon>
        <taxon>Myrtaceae</taxon>
        <taxon>Myrtoideae</taxon>
        <taxon>Eucalypteae</taxon>
        <taxon>Eucalyptus</taxon>
    </lineage>
</organism>
<feature type="signal peptide" evidence="1">
    <location>
        <begin position="1"/>
        <end position="23"/>
    </location>
</feature>
<dbReference type="Gramene" id="KCW55021">
    <property type="protein sequence ID" value="KCW55021"/>
    <property type="gene ID" value="EUGRSUZ_I00994"/>
</dbReference>
<reference evidence="2" key="1">
    <citation type="submission" date="2013-07" db="EMBL/GenBank/DDBJ databases">
        <title>The genome of Eucalyptus grandis.</title>
        <authorList>
            <person name="Schmutz J."/>
            <person name="Hayes R."/>
            <person name="Myburg A."/>
            <person name="Tuskan G."/>
            <person name="Grattapaglia D."/>
            <person name="Rokhsar D.S."/>
        </authorList>
    </citation>
    <scope>NUCLEOTIDE SEQUENCE</scope>
    <source>
        <tissue evidence="2">Leaf extractions</tissue>
    </source>
</reference>
<gene>
    <name evidence="2" type="ORF">EUGRSUZ_I00994</name>
</gene>
<dbReference type="InParanoid" id="A0A059AMX0"/>
<accession>A0A059AMX0</accession>
<evidence type="ECO:0008006" key="3">
    <source>
        <dbReference type="Google" id="ProtNLM"/>
    </source>
</evidence>
<evidence type="ECO:0000313" key="2">
    <source>
        <dbReference type="EMBL" id="KCW55021.1"/>
    </source>
</evidence>
<feature type="chain" id="PRO_5001572515" description="Cation/H+ exchanger domain-containing protein" evidence="1">
    <location>
        <begin position="24"/>
        <end position="67"/>
    </location>
</feature>
<name>A0A059AMX0_EUCGR</name>
<evidence type="ECO:0000256" key="1">
    <source>
        <dbReference type="SAM" id="SignalP"/>
    </source>
</evidence>
<dbReference type="EMBL" id="KK198761">
    <property type="protein sequence ID" value="KCW55021.1"/>
    <property type="molecule type" value="Genomic_DNA"/>
</dbReference>